<dbReference type="SUPFAM" id="SSF57362">
    <property type="entry name" value="BPTI-like"/>
    <property type="match status" value="1"/>
</dbReference>
<protein>
    <recommendedName>
        <fullName evidence="2">BPTI/Kunitz inhibitor domain-containing protein</fullName>
    </recommendedName>
</protein>
<proteinExistence type="evidence at transcript level"/>
<dbReference type="GO" id="GO:0004867">
    <property type="term" value="F:serine-type endopeptidase inhibitor activity"/>
    <property type="evidence" value="ECO:0007669"/>
    <property type="project" value="InterPro"/>
</dbReference>
<sequence length="68" mass="8007">LLKKLSQEQRKACTCPGPGLPGYWREYLYFFNETSMKCQHFVGANEGCNRFTSYKECHDSCYVPFNRK</sequence>
<dbReference type="InterPro" id="IPR036880">
    <property type="entry name" value="Kunitz_BPTI_sf"/>
</dbReference>
<accession>A0A023FCE7</accession>
<reference evidence="1" key="1">
    <citation type="submission" date="2014-03" db="EMBL/GenBank/DDBJ databases">
        <title>The sialotranscriptome of Amblyomma triste, Amblyomma parvum and Amblyomma cajennense ticks, uncovered by 454-based RNA-seq.</title>
        <authorList>
            <person name="Garcia G.R."/>
            <person name="Gardinassi L.G."/>
            <person name="Ribeiro J.M."/>
            <person name="Anatriello E."/>
            <person name="Ferreira B.R."/>
            <person name="Moreira H.N."/>
            <person name="Mafra C."/>
            <person name="Olegario M.M."/>
            <person name="Szabo P.J."/>
            <person name="Miranda-Santos I.K."/>
            <person name="Maruyama S.R."/>
        </authorList>
    </citation>
    <scope>NUCLEOTIDE SEQUENCE</scope>
    <source>
        <strain evidence="1">Uberlandia</strain>
        <tissue evidence="1">Salivary glands</tissue>
    </source>
</reference>
<dbReference type="AlphaFoldDB" id="A0A023FCE7"/>
<feature type="non-terminal residue" evidence="1">
    <location>
        <position position="1"/>
    </location>
</feature>
<dbReference type="Gene3D" id="4.10.410.10">
    <property type="entry name" value="Pancreatic trypsin inhibitor Kunitz domain"/>
    <property type="match status" value="1"/>
</dbReference>
<organism evidence="1">
    <name type="scientific">Amblyomma cajennense</name>
    <name type="common">Cayenne tick</name>
    <name type="synonym">Acarus cajennensis</name>
    <dbReference type="NCBI Taxonomy" id="34607"/>
    <lineage>
        <taxon>Eukaryota</taxon>
        <taxon>Metazoa</taxon>
        <taxon>Ecdysozoa</taxon>
        <taxon>Arthropoda</taxon>
        <taxon>Chelicerata</taxon>
        <taxon>Arachnida</taxon>
        <taxon>Acari</taxon>
        <taxon>Parasitiformes</taxon>
        <taxon>Ixodida</taxon>
        <taxon>Ixodoidea</taxon>
        <taxon>Ixodidae</taxon>
        <taxon>Amblyomminae</taxon>
        <taxon>Amblyomma</taxon>
    </lineage>
</organism>
<dbReference type="EMBL" id="GBBK01005065">
    <property type="protein sequence ID" value="JAC19417.1"/>
    <property type="molecule type" value="mRNA"/>
</dbReference>
<name>A0A023FCE7_AMBCJ</name>
<evidence type="ECO:0000313" key="1">
    <source>
        <dbReference type="EMBL" id="JAC19417.1"/>
    </source>
</evidence>
<evidence type="ECO:0008006" key="2">
    <source>
        <dbReference type="Google" id="ProtNLM"/>
    </source>
</evidence>